<gene>
    <name evidence="1" type="ORF">GCM10011444_15190</name>
</gene>
<keyword evidence="2" id="KW-1185">Reference proteome</keyword>
<sequence>MKNYILISILLVSIGAYAQKSKLTVFDNLVDKTWKANGNWGDGSKFYQEINFEYSLDDSIVIAKSIGYIDKEQTKLGLRNHGIRMYDKVSKSLKFWEFDVFGELTKGSVFSKGKTIIYQYTYGTSTVTDMWEYVNDSTYNFKVGNYVDGEWKQLYLSTQFKEVK</sequence>
<evidence type="ECO:0000313" key="2">
    <source>
        <dbReference type="Proteomes" id="UP000624701"/>
    </source>
</evidence>
<comment type="caution">
    <text evidence="1">The sequence shown here is derived from an EMBL/GenBank/DDBJ whole genome shotgun (WGS) entry which is preliminary data.</text>
</comment>
<dbReference type="RefSeq" id="WP_188374085.1">
    <property type="nucleotide sequence ID" value="NZ_BMDQ01000001.1"/>
</dbReference>
<accession>A0ABQ2BXL1</accession>
<dbReference type="Proteomes" id="UP000624701">
    <property type="component" value="Unassembled WGS sequence"/>
</dbReference>
<dbReference type="EMBL" id="BMDQ01000001">
    <property type="protein sequence ID" value="GGI57210.1"/>
    <property type="molecule type" value="Genomic_DNA"/>
</dbReference>
<organism evidence="1 2">
    <name type="scientific">Winogradskyella haliclonae</name>
    <dbReference type="NCBI Taxonomy" id="2048558"/>
    <lineage>
        <taxon>Bacteria</taxon>
        <taxon>Pseudomonadati</taxon>
        <taxon>Bacteroidota</taxon>
        <taxon>Flavobacteriia</taxon>
        <taxon>Flavobacteriales</taxon>
        <taxon>Flavobacteriaceae</taxon>
        <taxon>Winogradskyella</taxon>
    </lineage>
</organism>
<evidence type="ECO:0000313" key="1">
    <source>
        <dbReference type="EMBL" id="GGI57210.1"/>
    </source>
</evidence>
<name>A0ABQ2BXL1_9FLAO</name>
<reference evidence="2" key="1">
    <citation type="journal article" date="2019" name="Int. J. Syst. Evol. Microbiol.">
        <title>The Global Catalogue of Microorganisms (GCM) 10K type strain sequencing project: providing services to taxonomists for standard genome sequencing and annotation.</title>
        <authorList>
            <consortium name="The Broad Institute Genomics Platform"/>
            <consortium name="The Broad Institute Genome Sequencing Center for Infectious Disease"/>
            <person name="Wu L."/>
            <person name="Ma J."/>
        </authorList>
    </citation>
    <scope>NUCLEOTIDE SEQUENCE [LARGE SCALE GENOMIC DNA]</scope>
    <source>
        <strain evidence="2">CCM 8681</strain>
    </source>
</reference>
<proteinExistence type="predicted"/>
<protein>
    <recommendedName>
        <fullName evidence="3">DUF1579 domain-containing protein</fullName>
    </recommendedName>
</protein>
<evidence type="ECO:0008006" key="3">
    <source>
        <dbReference type="Google" id="ProtNLM"/>
    </source>
</evidence>